<reference evidence="1" key="1">
    <citation type="submission" date="2022-10" db="EMBL/GenBank/DDBJ databases">
        <authorList>
            <person name="Yu W.X."/>
        </authorList>
    </citation>
    <scope>NUCLEOTIDE SEQUENCE</scope>
    <source>
        <strain evidence="1">D04</strain>
    </source>
</reference>
<name>A0AAE3MDS8_9BACT</name>
<evidence type="ECO:0000313" key="2">
    <source>
        <dbReference type="Proteomes" id="UP001207408"/>
    </source>
</evidence>
<sequence>MTSYHFDESKIDPYFSKLSYDELKEVICHFHKKDCTLPKIMEKYNLEKVTYTQFLKLLPPIVHTDNICITCGETSHKLHIKRGNLSNPICLSCHKTMFSEVDPYEKLFPDDGFWDGAAYSYKKGNVKTIKISREKYETLDLDVKLFLGSLIHTGISKDFSVIGAGIVGDGDPAPNIFYLKHLMTELGAGNHSPYAIYIEIEEDIARKYFMPFRRLDLSLEEQMELWGKVALNEVIEIFYGSLDSKGLVTNQKEAIAPIMTDLLKLYSVGQMVNLIWQALNFKYDEYLKGMRDKNHTANSIIYACLNFGESKKRRNQKVQCFNRPAQFPQSELSKYLFNDVLKIGDIGYREIPSEMELMKDPNITKQGDNLTFK</sequence>
<dbReference type="Proteomes" id="UP001207408">
    <property type="component" value="Unassembled WGS sequence"/>
</dbReference>
<accession>A0AAE3MDS8</accession>
<dbReference type="EMBL" id="JAPDPI010000015">
    <property type="protein sequence ID" value="MCW3805737.1"/>
    <property type="molecule type" value="Genomic_DNA"/>
</dbReference>
<protein>
    <submittedName>
        <fullName evidence="1">Uncharacterized protein</fullName>
    </submittedName>
</protein>
<dbReference type="AlphaFoldDB" id="A0AAE3MDS8"/>
<gene>
    <name evidence="1" type="ORF">OM074_08855</name>
</gene>
<comment type="caution">
    <text evidence="1">The sequence shown here is derived from an EMBL/GenBank/DDBJ whole genome shotgun (WGS) entry which is preliminary data.</text>
</comment>
<evidence type="ECO:0000313" key="1">
    <source>
        <dbReference type="EMBL" id="MCW3805737.1"/>
    </source>
</evidence>
<dbReference type="RefSeq" id="WP_301199103.1">
    <property type="nucleotide sequence ID" value="NZ_JAPDPI010000015.1"/>
</dbReference>
<organism evidence="1 2">
    <name type="scientific">Plebeiibacterium marinum</name>
    <dbReference type="NCBI Taxonomy" id="2992111"/>
    <lineage>
        <taxon>Bacteria</taxon>
        <taxon>Pseudomonadati</taxon>
        <taxon>Bacteroidota</taxon>
        <taxon>Bacteroidia</taxon>
        <taxon>Marinilabiliales</taxon>
        <taxon>Marinilabiliaceae</taxon>
        <taxon>Plebeiibacterium</taxon>
    </lineage>
</organism>
<proteinExistence type="predicted"/>
<keyword evidence="2" id="KW-1185">Reference proteome</keyword>